<gene>
    <name evidence="4" type="primary">Aste57867_9539</name>
    <name evidence="3" type="ORF">As57867_009502</name>
    <name evidence="4" type="ORF">ASTE57867_9539</name>
</gene>
<name>A0A485KNN1_9STRA</name>
<feature type="chain" id="PRO_5036355444" evidence="2">
    <location>
        <begin position="21"/>
        <end position="316"/>
    </location>
</feature>
<accession>A0A485KNN1</accession>
<proteinExistence type="predicted"/>
<dbReference type="AlphaFoldDB" id="A0A485KNN1"/>
<keyword evidence="1" id="KW-0472">Membrane</keyword>
<dbReference type="EMBL" id="VJMH01005147">
    <property type="protein sequence ID" value="KAF0699916.1"/>
    <property type="molecule type" value="Genomic_DNA"/>
</dbReference>
<dbReference type="EMBL" id="CAADRA010005168">
    <property type="protein sequence ID" value="VFT86418.1"/>
    <property type="molecule type" value="Genomic_DNA"/>
</dbReference>
<keyword evidence="5" id="KW-1185">Reference proteome</keyword>
<feature type="transmembrane region" description="Helical" evidence="1">
    <location>
        <begin position="231"/>
        <end position="251"/>
    </location>
</feature>
<evidence type="ECO:0000256" key="1">
    <source>
        <dbReference type="SAM" id="Phobius"/>
    </source>
</evidence>
<evidence type="ECO:0000256" key="2">
    <source>
        <dbReference type="SAM" id="SignalP"/>
    </source>
</evidence>
<evidence type="ECO:0000313" key="4">
    <source>
        <dbReference type="EMBL" id="VFT86418.1"/>
    </source>
</evidence>
<reference evidence="3" key="2">
    <citation type="submission" date="2019-06" db="EMBL/GenBank/DDBJ databases">
        <title>Genomics analysis of Aphanomyces spp. identifies a new class of oomycete effector associated with host adaptation.</title>
        <authorList>
            <person name="Gaulin E."/>
        </authorList>
    </citation>
    <scope>NUCLEOTIDE SEQUENCE</scope>
    <source>
        <strain evidence="3">CBS 578.67</strain>
    </source>
</reference>
<dbReference type="Proteomes" id="UP000332933">
    <property type="component" value="Unassembled WGS sequence"/>
</dbReference>
<dbReference type="OrthoDB" id="74672at2759"/>
<feature type="signal peptide" evidence="2">
    <location>
        <begin position="1"/>
        <end position="20"/>
    </location>
</feature>
<reference evidence="4 5" key="1">
    <citation type="submission" date="2019-03" db="EMBL/GenBank/DDBJ databases">
        <authorList>
            <person name="Gaulin E."/>
            <person name="Dumas B."/>
        </authorList>
    </citation>
    <scope>NUCLEOTIDE SEQUENCE [LARGE SCALE GENOMIC DNA]</scope>
    <source>
        <strain evidence="4">CBS 568.67</strain>
    </source>
</reference>
<protein>
    <submittedName>
        <fullName evidence="4">Aste57867_9539 protein</fullName>
    </submittedName>
</protein>
<sequence>MTRRRRRIALVSAIIVAAEAASSTTTTQVDDPAVSDKSCIWHDLAHRSDSLVHQHLQRKHVAGLKVTGAQLIGSCYQGYSLNGCVNSNYTSDRTGVSNQFLPTAPWCLNCCGNPTATGTDETWDLLCPLPLLQRTMIVNDIGKKFVFAKRATVTDESIVSCQYPTRNKSLFLAGYVLTLNVTEHSENSGWQFWVGVDSCSVTAVESDVVPLTFVERIRMVSVSPPYTPSPLWYLLLAAVLITTAFAAWLAYKGIYKRERCINCASRLVVVHSLCVMCIVCGCRLHAPPPKVFCAETYEAELKRKAEEEAADDSDDA</sequence>
<keyword evidence="1" id="KW-0812">Transmembrane</keyword>
<keyword evidence="1" id="KW-1133">Transmembrane helix</keyword>
<organism evidence="4 5">
    <name type="scientific">Aphanomyces stellatus</name>
    <dbReference type="NCBI Taxonomy" id="120398"/>
    <lineage>
        <taxon>Eukaryota</taxon>
        <taxon>Sar</taxon>
        <taxon>Stramenopiles</taxon>
        <taxon>Oomycota</taxon>
        <taxon>Saprolegniomycetes</taxon>
        <taxon>Saprolegniales</taxon>
        <taxon>Verrucalvaceae</taxon>
        <taxon>Aphanomyces</taxon>
    </lineage>
</organism>
<evidence type="ECO:0000313" key="3">
    <source>
        <dbReference type="EMBL" id="KAF0699916.1"/>
    </source>
</evidence>
<evidence type="ECO:0000313" key="5">
    <source>
        <dbReference type="Proteomes" id="UP000332933"/>
    </source>
</evidence>
<keyword evidence="2" id="KW-0732">Signal</keyword>